<evidence type="ECO:0000256" key="8">
    <source>
        <dbReference type="ARBA" id="ARBA00023143"/>
    </source>
</evidence>
<dbReference type="AlphaFoldDB" id="A0A1Y5U4L5"/>
<dbReference type="Pfam" id="PF01311">
    <property type="entry name" value="Bac_export_1"/>
    <property type="match status" value="1"/>
</dbReference>
<dbReference type="GO" id="GO:0005886">
    <property type="term" value="C:plasma membrane"/>
    <property type="evidence" value="ECO:0007669"/>
    <property type="project" value="UniProtKB-SubCell"/>
</dbReference>
<dbReference type="GO" id="GO:0006605">
    <property type="term" value="P:protein targeting"/>
    <property type="evidence" value="ECO:0007669"/>
    <property type="project" value="UniProtKB-UniRule"/>
</dbReference>
<dbReference type="InParanoid" id="A0A1Y5U4L5"/>
<evidence type="ECO:0000256" key="4">
    <source>
        <dbReference type="ARBA" id="ARBA00022475"/>
    </source>
</evidence>
<reference evidence="11 12" key="1">
    <citation type="submission" date="2017-03" db="EMBL/GenBank/DDBJ databases">
        <authorList>
            <person name="Afonso C.L."/>
            <person name="Miller P.J."/>
            <person name="Scott M.A."/>
            <person name="Spackman E."/>
            <person name="Goraichik I."/>
            <person name="Dimitrov K.M."/>
            <person name="Suarez D.L."/>
            <person name="Swayne D.E."/>
        </authorList>
    </citation>
    <scope>NUCLEOTIDE SEQUENCE [LARGE SCALE GENOMIC DNA]</scope>
    <source>
        <strain evidence="11 12">CECT 7691</strain>
    </source>
</reference>
<dbReference type="NCBIfam" id="TIGR01400">
    <property type="entry name" value="fliR"/>
    <property type="match status" value="1"/>
</dbReference>
<keyword evidence="11" id="KW-0282">Flagellum</keyword>
<comment type="similarity">
    <text evidence="2 10">Belongs to the FliR/MopE/SpaR family.</text>
</comment>
<dbReference type="Proteomes" id="UP000193200">
    <property type="component" value="Unassembled WGS sequence"/>
</dbReference>
<dbReference type="EMBL" id="FWFR01000005">
    <property type="protein sequence ID" value="SLN76825.1"/>
    <property type="molecule type" value="Genomic_DNA"/>
</dbReference>
<evidence type="ECO:0000256" key="10">
    <source>
        <dbReference type="RuleBase" id="RU362071"/>
    </source>
</evidence>
<feature type="transmembrane region" description="Helical" evidence="10">
    <location>
        <begin position="185"/>
        <end position="207"/>
    </location>
</feature>
<keyword evidence="4 10" id="KW-1003">Cell membrane</keyword>
<evidence type="ECO:0000256" key="2">
    <source>
        <dbReference type="ARBA" id="ARBA00009772"/>
    </source>
</evidence>
<dbReference type="PANTHER" id="PTHR30065:SF8">
    <property type="entry name" value="FLAGELLAR BIOSYNTHETIC PROTEIN FLIR"/>
    <property type="match status" value="1"/>
</dbReference>
<evidence type="ECO:0000313" key="12">
    <source>
        <dbReference type="Proteomes" id="UP000193200"/>
    </source>
</evidence>
<sequence>MLQQLLPAGVFAFFIVFARIGSAFMVVPGFSEGFVPPRVRLVIAIGVSLLVLPLVVTTLPALPSSPAELALVIGGEILIGLLIGGVARLAISGLHTAGMIIAHLSSLAAAQFFDPAQQTQGALVGSFLTLIGLVLIFVTDMHHLFIMGAAESYRTFPPAALPAMGDFAGLASDLVAGSFRLGVQISAPFIVYGLTLYIGAGLINRLMPQVQVFFVMMPLQIALAFLVLSVTLGAIGMWFIDYYRDALGLLTGL</sequence>
<keyword evidence="5 10" id="KW-0812">Transmembrane</keyword>
<comment type="subcellular location">
    <subcellularLocation>
        <location evidence="10">Cell membrane</location>
        <topology evidence="10">Multi-pass membrane protein</topology>
    </subcellularLocation>
    <subcellularLocation>
        <location evidence="10">Bacterial flagellum basal body</location>
    </subcellularLocation>
</comment>
<keyword evidence="8 10" id="KW-0975">Bacterial flagellum</keyword>
<evidence type="ECO:0000313" key="11">
    <source>
        <dbReference type="EMBL" id="SLN76825.1"/>
    </source>
</evidence>
<keyword evidence="11" id="KW-0969">Cilium</keyword>
<dbReference type="GO" id="GO:0009425">
    <property type="term" value="C:bacterial-type flagellum basal body"/>
    <property type="evidence" value="ECO:0007669"/>
    <property type="project" value="UniProtKB-SubCell"/>
</dbReference>
<dbReference type="OrthoDB" id="9779817at2"/>
<dbReference type="RefSeq" id="WP_085885541.1">
    <property type="nucleotide sequence ID" value="NZ_FWFR01000005.1"/>
</dbReference>
<dbReference type="FunCoup" id="A0A1Y5U4L5">
    <property type="interactions" value="56"/>
</dbReference>
<dbReference type="InterPro" id="IPR002010">
    <property type="entry name" value="T3SS_IM_R"/>
</dbReference>
<evidence type="ECO:0000256" key="6">
    <source>
        <dbReference type="ARBA" id="ARBA00022989"/>
    </source>
</evidence>
<comment type="function">
    <text evidence="1 10">Role in flagellar biosynthesis.</text>
</comment>
<keyword evidence="6 10" id="KW-1133">Transmembrane helix</keyword>
<feature type="transmembrane region" description="Helical" evidence="10">
    <location>
        <begin position="219"/>
        <end position="240"/>
    </location>
</feature>
<organism evidence="11 12">
    <name type="scientific">Oceanibacterium hippocampi</name>
    <dbReference type="NCBI Taxonomy" id="745714"/>
    <lineage>
        <taxon>Bacteria</taxon>
        <taxon>Pseudomonadati</taxon>
        <taxon>Pseudomonadota</taxon>
        <taxon>Alphaproteobacteria</taxon>
        <taxon>Sneathiellales</taxon>
        <taxon>Sneathiellaceae</taxon>
        <taxon>Oceanibacterium</taxon>
    </lineage>
</organism>
<feature type="transmembrane region" description="Helical" evidence="10">
    <location>
        <begin position="119"/>
        <end position="138"/>
    </location>
</feature>
<protein>
    <recommendedName>
        <fullName evidence="3 9">Flagellar biosynthetic protein FliR</fullName>
    </recommendedName>
</protein>
<feature type="transmembrane region" description="Helical" evidence="10">
    <location>
        <begin position="39"/>
        <end position="63"/>
    </location>
</feature>
<feature type="transmembrane region" description="Helical" evidence="10">
    <location>
        <begin position="6"/>
        <end position="27"/>
    </location>
</feature>
<gene>
    <name evidence="11" type="ORF">OCH7691_04202</name>
</gene>
<evidence type="ECO:0000256" key="1">
    <source>
        <dbReference type="ARBA" id="ARBA00002578"/>
    </source>
</evidence>
<evidence type="ECO:0000256" key="5">
    <source>
        <dbReference type="ARBA" id="ARBA00022692"/>
    </source>
</evidence>
<dbReference type="PRINTS" id="PR00953">
    <property type="entry name" value="TYPE3IMRPROT"/>
</dbReference>
<keyword evidence="7 10" id="KW-0472">Membrane</keyword>
<dbReference type="PANTHER" id="PTHR30065">
    <property type="entry name" value="FLAGELLAR BIOSYNTHETIC PROTEIN FLIR"/>
    <property type="match status" value="1"/>
</dbReference>
<accession>A0A1Y5U4L5</accession>
<evidence type="ECO:0000256" key="9">
    <source>
        <dbReference type="NCBIfam" id="TIGR01400"/>
    </source>
</evidence>
<proteinExistence type="inferred from homology"/>
<evidence type="ECO:0000256" key="7">
    <source>
        <dbReference type="ARBA" id="ARBA00023136"/>
    </source>
</evidence>
<keyword evidence="12" id="KW-1185">Reference proteome</keyword>
<evidence type="ECO:0000256" key="3">
    <source>
        <dbReference type="ARBA" id="ARBA00021717"/>
    </source>
</evidence>
<dbReference type="InterPro" id="IPR006303">
    <property type="entry name" value="FliR"/>
</dbReference>
<name>A0A1Y5U4L5_9PROT</name>
<feature type="transmembrane region" description="Helical" evidence="10">
    <location>
        <begin position="69"/>
        <end position="87"/>
    </location>
</feature>
<dbReference type="GO" id="GO:0044780">
    <property type="term" value="P:bacterial-type flagellum assembly"/>
    <property type="evidence" value="ECO:0007669"/>
    <property type="project" value="UniProtKB-UniRule"/>
</dbReference>
<keyword evidence="11" id="KW-0966">Cell projection</keyword>